<evidence type="ECO:0000313" key="2">
    <source>
        <dbReference type="Proteomes" id="UP000479357"/>
    </source>
</evidence>
<name>A0A6C0R0N3_9CAUD</name>
<dbReference type="Proteomes" id="UP000479357">
    <property type="component" value="Segment"/>
</dbReference>
<dbReference type="KEGG" id="vg:55626523"/>
<reference evidence="1 2" key="1">
    <citation type="submission" date="2019-12" db="EMBL/GenBank/DDBJ databases">
        <title>Alteromonas phage V22 represents a new genus of marine bacteriophages that requires a novel tail fiber chaperone for host recognition.</title>
        <authorList>
            <person name="Gonzalez-Serrano R."/>
            <person name="Dunne M."/>
            <person name="Rosselli R."/>
            <person name="Martin-Cuadrado A.-B."/>
            <person name="Grosboillot V."/>
            <person name="Zinsli L."/>
            <person name="Roda-Garcia J.J."/>
            <person name="Loessner M.J."/>
            <person name="Rodriguez-Valera F."/>
        </authorList>
    </citation>
    <scope>NUCLEOTIDE SEQUENCE [LARGE SCALE GENOMIC DNA]</scope>
</reference>
<dbReference type="EMBL" id="MN877442">
    <property type="protein sequence ID" value="QHZ59779.1"/>
    <property type="molecule type" value="Genomic_DNA"/>
</dbReference>
<proteinExistence type="predicted"/>
<evidence type="ECO:0000313" key="1">
    <source>
        <dbReference type="EMBL" id="QHZ59779.1"/>
    </source>
</evidence>
<organism evidence="1 2">
    <name type="scientific">Alteromonas phage vB_AmeM_PT11-V22</name>
    <dbReference type="NCBI Taxonomy" id="2704031"/>
    <lineage>
        <taxon>Viruses</taxon>
        <taxon>Duplodnaviria</taxon>
        <taxon>Heunggongvirae</taxon>
        <taxon>Uroviricota</taxon>
        <taxon>Caudoviricetes</taxon>
        <taxon>Myoalterovirus</taxon>
        <taxon>Myoalterovirus PT11V22</taxon>
    </lineage>
</organism>
<keyword evidence="2" id="KW-1185">Reference proteome</keyword>
<dbReference type="RefSeq" id="YP_009855783.1">
    <property type="nucleotide sequence ID" value="NC_048847.1"/>
</dbReference>
<protein>
    <submittedName>
        <fullName evidence="1">Uncharacterized protein</fullName>
    </submittedName>
</protein>
<accession>A0A6C0R0N3</accession>
<dbReference type="GeneID" id="55626523"/>
<sequence length="77" mass="8939">MYLLEKKIFVNSDKGKAQIVDVFLNNTLYDQTSGKTACEVHYTAIKEVGVLNKSFDKIEFFTYVGYWEINFIKNCLT</sequence>